<feature type="transmembrane region" description="Helical" evidence="14">
    <location>
        <begin position="160"/>
        <end position="183"/>
    </location>
</feature>
<proteinExistence type="predicted"/>
<dbReference type="EMBL" id="CP025746">
    <property type="protein sequence ID" value="QAA32853.1"/>
    <property type="molecule type" value="Genomic_DNA"/>
</dbReference>
<evidence type="ECO:0000256" key="12">
    <source>
        <dbReference type="ARBA" id="ARBA00023012"/>
    </source>
</evidence>
<dbReference type="SMART" id="SM00388">
    <property type="entry name" value="HisKA"/>
    <property type="match status" value="1"/>
</dbReference>
<dbReference type="FunFam" id="3.30.565.10:FF:000006">
    <property type="entry name" value="Sensor histidine kinase WalK"/>
    <property type="match status" value="1"/>
</dbReference>
<feature type="domain" description="Histidine kinase" evidence="15">
    <location>
        <begin position="246"/>
        <end position="461"/>
    </location>
</feature>
<keyword evidence="8" id="KW-0547">Nucleotide-binding</keyword>
<keyword evidence="12" id="KW-0902">Two-component regulatory system</keyword>
<dbReference type="SUPFAM" id="SSF47384">
    <property type="entry name" value="Homodimeric domain of signal transducing histidine kinase"/>
    <property type="match status" value="1"/>
</dbReference>
<dbReference type="SUPFAM" id="SSF55874">
    <property type="entry name" value="ATPase domain of HSP90 chaperone/DNA topoisomerase II/histidine kinase"/>
    <property type="match status" value="1"/>
</dbReference>
<dbReference type="EC" id="2.7.13.3" evidence="3"/>
<accession>A0A3R5UG08</accession>
<dbReference type="InterPro" id="IPR003594">
    <property type="entry name" value="HATPase_dom"/>
</dbReference>
<evidence type="ECO:0000256" key="5">
    <source>
        <dbReference type="ARBA" id="ARBA00022553"/>
    </source>
</evidence>
<dbReference type="PANTHER" id="PTHR45528:SF1">
    <property type="entry name" value="SENSOR HISTIDINE KINASE CPXA"/>
    <property type="match status" value="1"/>
</dbReference>
<dbReference type="InterPro" id="IPR050398">
    <property type="entry name" value="HssS/ArlS-like"/>
</dbReference>
<dbReference type="KEGG" id="cmah:C1I91_15045"/>
<dbReference type="InterPro" id="IPR036890">
    <property type="entry name" value="HATPase_C_sf"/>
</dbReference>
<dbReference type="PANTHER" id="PTHR45528">
    <property type="entry name" value="SENSOR HISTIDINE KINASE CPXA"/>
    <property type="match status" value="1"/>
</dbReference>
<dbReference type="GO" id="GO:0005524">
    <property type="term" value="F:ATP binding"/>
    <property type="evidence" value="ECO:0007669"/>
    <property type="project" value="UniProtKB-KW"/>
</dbReference>
<dbReference type="AlphaFoldDB" id="A0A3R5UG08"/>
<dbReference type="Gene3D" id="1.10.287.130">
    <property type="match status" value="1"/>
</dbReference>
<evidence type="ECO:0000256" key="4">
    <source>
        <dbReference type="ARBA" id="ARBA00022475"/>
    </source>
</evidence>
<evidence type="ECO:0000256" key="13">
    <source>
        <dbReference type="ARBA" id="ARBA00023136"/>
    </source>
</evidence>
<dbReference type="InterPro" id="IPR003661">
    <property type="entry name" value="HisK_dim/P_dom"/>
</dbReference>
<dbReference type="Pfam" id="PF02518">
    <property type="entry name" value="HATPase_c"/>
    <property type="match status" value="1"/>
</dbReference>
<evidence type="ECO:0000256" key="14">
    <source>
        <dbReference type="SAM" id="Phobius"/>
    </source>
</evidence>
<keyword evidence="13 14" id="KW-0472">Membrane</keyword>
<evidence type="ECO:0000256" key="6">
    <source>
        <dbReference type="ARBA" id="ARBA00022679"/>
    </source>
</evidence>
<dbReference type="GO" id="GO:0000155">
    <property type="term" value="F:phosphorelay sensor kinase activity"/>
    <property type="evidence" value="ECO:0007669"/>
    <property type="project" value="InterPro"/>
</dbReference>
<dbReference type="CDD" id="cd00075">
    <property type="entry name" value="HATPase"/>
    <property type="match status" value="1"/>
</dbReference>
<reference evidence="17 18" key="1">
    <citation type="submission" date="2018-01" db="EMBL/GenBank/DDBJ databases">
        <title>Genome Sequencing and Assembly of Anaerobacter polyendosporus strain CT4.</title>
        <authorList>
            <person name="Tachaapaikoon C."/>
            <person name="Sutheeworapong S."/>
            <person name="Jenjaroenpun P."/>
            <person name="Wongsurawat T."/>
            <person name="Nookeaw I."/>
            <person name="Cheawchanlertfa P."/>
            <person name="Kosugi A."/>
            <person name="Cheevadhanarak S."/>
            <person name="Ratanakhanokchai K."/>
        </authorList>
    </citation>
    <scope>NUCLEOTIDE SEQUENCE [LARGE SCALE GENOMIC DNA]</scope>
    <source>
        <strain evidence="17 18">CT4</strain>
    </source>
</reference>
<evidence type="ECO:0000256" key="9">
    <source>
        <dbReference type="ARBA" id="ARBA00022777"/>
    </source>
</evidence>
<evidence type="ECO:0000313" key="17">
    <source>
        <dbReference type="EMBL" id="QAA32853.1"/>
    </source>
</evidence>
<comment type="catalytic activity">
    <reaction evidence="1">
        <text>ATP + protein L-histidine = ADP + protein N-phospho-L-histidine.</text>
        <dbReference type="EC" id="2.7.13.3"/>
    </reaction>
</comment>
<evidence type="ECO:0000313" key="18">
    <source>
        <dbReference type="Proteomes" id="UP000286268"/>
    </source>
</evidence>
<dbReference type="Gene3D" id="6.10.340.10">
    <property type="match status" value="1"/>
</dbReference>
<evidence type="ECO:0000256" key="7">
    <source>
        <dbReference type="ARBA" id="ARBA00022692"/>
    </source>
</evidence>
<sequence length="461" mass="52596">MMMNFKIIKNAKISVKLTIIYAFMFSLLLLALNASILYGVKYYLYSQSNKQLEDIKTILTNKITSQNEHINLSDKEIVTDIPSNENIHIRIIQRDGNVINSSDKFKYKVEIKETYGKVLKKEAGEKHILFENIRIDNKDYGAVYLQIVKDMDNEYDFMKILFVLMGIADFIGVIASIIIGYIISKKMLKPIDYITKAAESISINNLRERIIVKGPEDELKRLGNTFNKMIDRLQESFNRQIQFVSDASHELRTPIAVIQGYANLLDRWGKDDKEALDKSIYAIKFEADNMGNLVERLLFLAKGDSGKQKLEKQEFWLNELINEVVAESKLIASNRIITNNNNDTLKVLADQKMIKQMLRIFIENSIKFTSEQGTIDISSKIKDKGIEITVSDNGIGIPKEEVRSIFDRFYTVDKSRSKDKGGSGLGLSIAKWIVDMHQGCIEVDSTEGKGTTISVNLERIE</sequence>
<keyword evidence="5" id="KW-0597">Phosphoprotein</keyword>
<evidence type="ECO:0000259" key="16">
    <source>
        <dbReference type="PROSITE" id="PS50885"/>
    </source>
</evidence>
<comment type="subcellular location">
    <subcellularLocation>
        <location evidence="2">Cell membrane</location>
        <topology evidence="2">Multi-pass membrane protein</topology>
    </subcellularLocation>
</comment>
<evidence type="ECO:0000256" key="8">
    <source>
        <dbReference type="ARBA" id="ARBA00022741"/>
    </source>
</evidence>
<dbReference type="Pfam" id="PF00672">
    <property type="entry name" value="HAMP"/>
    <property type="match status" value="1"/>
</dbReference>
<dbReference type="Proteomes" id="UP000286268">
    <property type="component" value="Chromosome"/>
</dbReference>
<keyword evidence="10" id="KW-0067">ATP-binding</keyword>
<evidence type="ECO:0000256" key="10">
    <source>
        <dbReference type="ARBA" id="ARBA00022840"/>
    </source>
</evidence>
<dbReference type="CDD" id="cd00082">
    <property type="entry name" value="HisKA"/>
    <property type="match status" value="1"/>
</dbReference>
<keyword evidence="18" id="KW-1185">Reference proteome</keyword>
<dbReference type="InterPro" id="IPR036097">
    <property type="entry name" value="HisK_dim/P_sf"/>
</dbReference>
<evidence type="ECO:0000256" key="11">
    <source>
        <dbReference type="ARBA" id="ARBA00022989"/>
    </source>
</evidence>
<keyword evidence="11 14" id="KW-1133">Transmembrane helix</keyword>
<feature type="transmembrane region" description="Helical" evidence="14">
    <location>
        <begin position="20"/>
        <end position="40"/>
    </location>
</feature>
<feature type="domain" description="HAMP" evidence="16">
    <location>
        <begin position="185"/>
        <end position="238"/>
    </location>
</feature>
<dbReference type="Pfam" id="PF00512">
    <property type="entry name" value="HisKA"/>
    <property type="match status" value="1"/>
</dbReference>
<protein>
    <recommendedName>
        <fullName evidence="3">histidine kinase</fullName>
        <ecNumber evidence="3">2.7.13.3</ecNumber>
    </recommendedName>
</protein>
<dbReference type="SMART" id="SM00304">
    <property type="entry name" value="HAMP"/>
    <property type="match status" value="1"/>
</dbReference>
<dbReference type="InterPro" id="IPR003660">
    <property type="entry name" value="HAMP_dom"/>
</dbReference>
<dbReference type="SMART" id="SM00387">
    <property type="entry name" value="HATPase_c"/>
    <property type="match status" value="1"/>
</dbReference>
<name>A0A3R5UG08_9CLOT</name>
<organism evidence="17 18">
    <name type="scientific">Clostridium manihotivorum</name>
    <dbReference type="NCBI Taxonomy" id="2320868"/>
    <lineage>
        <taxon>Bacteria</taxon>
        <taxon>Bacillati</taxon>
        <taxon>Bacillota</taxon>
        <taxon>Clostridia</taxon>
        <taxon>Eubacteriales</taxon>
        <taxon>Clostridiaceae</taxon>
        <taxon>Clostridium</taxon>
    </lineage>
</organism>
<gene>
    <name evidence="17" type="ORF">C1I91_15045</name>
</gene>
<keyword evidence="9 17" id="KW-0418">Kinase</keyword>
<dbReference type="InterPro" id="IPR004358">
    <property type="entry name" value="Sig_transdc_His_kin-like_C"/>
</dbReference>
<dbReference type="Gene3D" id="3.30.565.10">
    <property type="entry name" value="Histidine kinase-like ATPase, C-terminal domain"/>
    <property type="match status" value="1"/>
</dbReference>
<keyword evidence="7 14" id="KW-0812">Transmembrane</keyword>
<dbReference type="SUPFAM" id="SSF158472">
    <property type="entry name" value="HAMP domain-like"/>
    <property type="match status" value="1"/>
</dbReference>
<dbReference type="CDD" id="cd06225">
    <property type="entry name" value="HAMP"/>
    <property type="match status" value="1"/>
</dbReference>
<evidence type="ECO:0000256" key="2">
    <source>
        <dbReference type="ARBA" id="ARBA00004651"/>
    </source>
</evidence>
<dbReference type="InterPro" id="IPR005467">
    <property type="entry name" value="His_kinase_dom"/>
</dbReference>
<evidence type="ECO:0000256" key="3">
    <source>
        <dbReference type="ARBA" id="ARBA00012438"/>
    </source>
</evidence>
<dbReference type="PROSITE" id="PS50885">
    <property type="entry name" value="HAMP"/>
    <property type="match status" value="1"/>
</dbReference>
<keyword evidence="6" id="KW-0808">Transferase</keyword>
<keyword evidence="4" id="KW-1003">Cell membrane</keyword>
<evidence type="ECO:0000259" key="15">
    <source>
        <dbReference type="PROSITE" id="PS50109"/>
    </source>
</evidence>
<dbReference type="PROSITE" id="PS50109">
    <property type="entry name" value="HIS_KIN"/>
    <property type="match status" value="1"/>
</dbReference>
<dbReference type="OrthoDB" id="9786919at2"/>
<dbReference type="FunFam" id="1.10.287.130:FF:000001">
    <property type="entry name" value="Two-component sensor histidine kinase"/>
    <property type="match status" value="1"/>
</dbReference>
<evidence type="ECO:0000256" key="1">
    <source>
        <dbReference type="ARBA" id="ARBA00000085"/>
    </source>
</evidence>
<dbReference type="PRINTS" id="PR00344">
    <property type="entry name" value="BCTRLSENSOR"/>
</dbReference>
<dbReference type="GO" id="GO:0005886">
    <property type="term" value="C:plasma membrane"/>
    <property type="evidence" value="ECO:0007669"/>
    <property type="project" value="UniProtKB-SubCell"/>
</dbReference>